<dbReference type="GO" id="GO:0005886">
    <property type="term" value="C:plasma membrane"/>
    <property type="evidence" value="ECO:0007669"/>
    <property type="project" value="UniProtKB-SubCell"/>
</dbReference>
<comment type="similarity">
    <text evidence="6">Belongs to the TVP38/TMEM64 family.</text>
</comment>
<accession>A0A1D9FVQ4</accession>
<evidence type="ECO:0000256" key="2">
    <source>
        <dbReference type="ARBA" id="ARBA00022475"/>
    </source>
</evidence>
<evidence type="ECO:0000256" key="3">
    <source>
        <dbReference type="ARBA" id="ARBA00022692"/>
    </source>
</evidence>
<dbReference type="PANTHER" id="PTHR12677:SF59">
    <property type="entry name" value="GOLGI APPARATUS MEMBRANE PROTEIN TVP38-RELATED"/>
    <property type="match status" value="1"/>
</dbReference>
<keyword evidence="2 6" id="KW-1003">Cell membrane</keyword>
<keyword evidence="3 6" id="KW-0812">Transmembrane</keyword>
<dbReference type="EMBL" id="CP017708">
    <property type="protein sequence ID" value="AOY79437.1"/>
    <property type="molecule type" value="Genomic_DNA"/>
</dbReference>
<keyword evidence="5 6" id="KW-0472">Membrane</keyword>
<reference evidence="9" key="1">
    <citation type="submission" date="2016-10" db="EMBL/GenBank/DDBJ databases">
        <title>Comparative genomics uncovers the prolific and rare metabolic potential of the cyanobacterial genus Moorea.</title>
        <authorList>
            <person name="Leao T."/>
            <person name="Castelao G."/>
            <person name="Korobeynikov A."/>
            <person name="Monroe E.A."/>
            <person name="Podell S."/>
            <person name="Glukhov E."/>
            <person name="Allen E."/>
            <person name="Gerwick W.H."/>
            <person name="Gerwick L."/>
        </authorList>
    </citation>
    <scope>NUCLEOTIDE SEQUENCE [LARGE SCALE GENOMIC DNA]</scope>
    <source>
        <strain evidence="9">JHB</strain>
    </source>
</reference>
<evidence type="ECO:0000313" key="8">
    <source>
        <dbReference type="EMBL" id="AOY79437.1"/>
    </source>
</evidence>
<feature type="transmembrane region" description="Helical" evidence="6">
    <location>
        <begin position="143"/>
        <end position="164"/>
    </location>
</feature>
<dbReference type="InterPro" id="IPR032816">
    <property type="entry name" value="VTT_dom"/>
</dbReference>
<comment type="subcellular location">
    <subcellularLocation>
        <location evidence="1 6">Cell membrane</location>
        <topology evidence="1 6">Multi-pass membrane protein</topology>
    </subcellularLocation>
</comment>
<feature type="transmembrane region" description="Helical" evidence="6">
    <location>
        <begin position="59"/>
        <end position="77"/>
    </location>
</feature>
<feature type="transmembrane region" description="Helical" evidence="6">
    <location>
        <begin position="204"/>
        <end position="225"/>
    </location>
</feature>
<evidence type="ECO:0000256" key="1">
    <source>
        <dbReference type="ARBA" id="ARBA00004651"/>
    </source>
</evidence>
<dbReference type="Pfam" id="PF09335">
    <property type="entry name" value="VTT_dom"/>
    <property type="match status" value="1"/>
</dbReference>
<evidence type="ECO:0000256" key="5">
    <source>
        <dbReference type="ARBA" id="ARBA00023136"/>
    </source>
</evidence>
<feature type="transmembrane region" description="Helical" evidence="6">
    <location>
        <begin position="89"/>
        <end position="114"/>
    </location>
</feature>
<evidence type="ECO:0000256" key="4">
    <source>
        <dbReference type="ARBA" id="ARBA00022989"/>
    </source>
</evidence>
<dbReference type="Proteomes" id="UP000176944">
    <property type="component" value="Chromosome"/>
</dbReference>
<name>A0A1D9FVQ4_MOOP1</name>
<feature type="transmembrane region" description="Helical" evidence="6">
    <location>
        <begin position="20"/>
        <end position="39"/>
    </location>
</feature>
<sequence length="232" mass="25094">MKVSSSTSQNLPHSKIQLGLRLGIGAIVLVTAALILLFTPVGSWLNLENLRWLQESMGIFGPLGYILIYIVATVLAVPDAILTFSAGALFGLMLGTLWTVIGATLGATAAFMIARFVAGDWVKYKFQDSRLEQLSEGIEKNGFWFVLSIRLAPIFPFNAVNYLFGLTPIPLPTYVIATAVGIIPATFAYAWLGRSGLEAISGSPPWQLIGALVVLAVLSTTPLLWKQSKLRQ</sequence>
<dbReference type="AlphaFoldDB" id="A0A1D9FVQ4"/>
<dbReference type="InterPro" id="IPR015414">
    <property type="entry name" value="TMEM64"/>
</dbReference>
<keyword evidence="4 6" id="KW-1133">Transmembrane helix</keyword>
<evidence type="ECO:0000256" key="6">
    <source>
        <dbReference type="RuleBase" id="RU366058"/>
    </source>
</evidence>
<evidence type="ECO:0000259" key="7">
    <source>
        <dbReference type="Pfam" id="PF09335"/>
    </source>
</evidence>
<gene>
    <name evidence="8" type="ORF">BJP36_05395</name>
</gene>
<organism evidence="8 9">
    <name type="scientific">Moorena producens (strain JHB)</name>
    <dbReference type="NCBI Taxonomy" id="1454205"/>
    <lineage>
        <taxon>Bacteria</taxon>
        <taxon>Bacillati</taxon>
        <taxon>Cyanobacteriota</taxon>
        <taxon>Cyanophyceae</taxon>
        <taxon>Coleofasciculales</taxon>
        <taxon>Coleofasciculaceae</taxon>
        <taxon>Moorena</taxon>
    </lineage>
</organism>
<proteinExistence type="inferred from homology"/>
<protein>
    <recommendedName>
        <fullName evidence="6">TVP38/TMEM64 family membrane protein</fullName>
    </recommendedName>
</protein>
<dbReference type="PANTHER" id="PTHR12677">
    <property type="entry name" value="GOLGI APPARATUS MEMBRANE PROTEIN TVP38-RELATED"/>
    <property type="match status" value="1"/>
</dbReference>
<feature type="domain" description="VTT" evidence="7">
    <location>
        <begin position="77"/>
        <end position="194"/>
    </location>
</feature>
<evidence type="ECO:0000313" key="9">
    <source>
        <dbReference type="Proteomes" id="UP000176944"/>
    </source>
</evidence>
<feature type="transmembrane region" description="Helical" evidence="6">
    <location>
        <begin position="171"/>
        <end position="192"/>
    </location>
</feature>